<dbReference type="PANTHER" id="PTHR35789:SF1">
    <property type="entry name" value="SPORE GERMINATION PROTEIN B3"/>
    <property type="match status" value="1"/>
</dbReference>
<keyword evidence="7" id="KW-0449">Lipoprotein</keyword>
<evidence type="ECO:0000259" key="9">
    <source>
        <dbReference type="Pfam" id="PF25198"/>
    </source>
</evidence>
<organism evidence="10 11">
    <name type="scientific">Gottfriedia luciferensis</name>
    <dbReference type="NCBI Taxonomy" id="178774"/>
    <lineage>
        <taxon>Bacteria</taxon>
        <taxon>Bacillati</taxon>
        <taxon>Bacillota</taxon>
        <taxon>Bacilli</taxon>
        <taxon>Bacillales</taxon>
        <taxon>Bacillaceae</taxon>
        <taxon>Gottfriedia</taxon>
    </lineage>
</organism>
<dbReference type="PROSITE" id="PS51257">
    <property type="entry name" value="PROKAR_LIPOPROTEIN"/>
    <property type="match status" value="1"/>
</dbReference>
<feature type="domain" description="Spore germination GerAC-like C-terminal" evidence="8">
    <location>
        <begin position="216"/>
        <end position="373"/>
    </location>
</feature>
<dbReference type="InterPro" id="IPR057336">
    <property type="entry name" value="GerAC_N"/>
</dbReference>
<comment type="similarity">
    <text evidence="2">Belongs to the GerABKC lipoprotein family.</text>
</comment>
<name>A0ABX2ZVD1_9BACI</name>
<keyword evidence="6" id="KW-0564">Palmitate</keyword>
<feature type="domain" description="Spore germination protein N-terminal" evidence="9">
    <location>
        <begin position="20"/>
        <end position="196"/>
    </location>
</feature>
<evidence type="ECO:0000256" key="2">
    <source>
        <dbReference type="ARBA" id="ARBA00007886"/>
    </source>
</evidence>
<dbReference type="Pfam" id="PF05504">
    <property type="entry name" value="Spore_GerAC"/>
    <property type="match status" value="1"/>
</dbReference>
<proteinExistence type="inferred from homology"/>
<dbReference type="InterPro" id="IPR046953">
    <property type="entry name" value="Spore_GerAC-like_C"/>
</dbReference>
<dbReference type="PANTHER" id="PTHR35789">
    <property type="entry name" value="SPORE GERMINATION PROTEIN B3"/>
    <property type="match status" value="1"/>
</dbReference>
<comment type="subcellular location">
    <subcellularLocation>
        <location evidence="1">Membrane</location>
        <topology evidence="1">Lipid-anchor</topology>
    </subcellularLocation>
</comment>
<evidence type="ECO:0000256" key="6">
    <source>
        <dbReference type="ARBA" id="ARBA00023139"/>
    </source>
</evidence>
<evidence type="ECO:0000256" key="3">
    <source>
        <dbReference type="ARBA" id="ARBA00022544"/>
    </source>
</evidence>
<dbReference type="Pfam" id="PF25198">
    <property type="entry name" value="Spore_GerAC_N"/>
    <property type="match status" value="1"/>
</dbReference>
<dbReference type="NCBIfam" id="TIGR02887">
    <property type="entry name" value="spore_ger_x_C"/>
    <property type="match status" value="1"/>
</dbReference>
<evidence type="ECO:0000256" key="1">
    <source>
        <dbReference type="ARBA" id="ARBA00004635"/>
    </source>
</evidence>
<evidence type="ECO:0000256" key="7">
    <source>
        <dbReference type="ARBA" id="ARBA00023288"/>
    </source>
</evidence>
<protein>
    <submittedName>
        <fullName evidence="10">Uncharacterized protein</fullName>
    </submittedName>
</protein>
<reference evidence="10 11" key="1">
    <citation type="submission" date="2016-07" db="EMBL/GenBank/DDBJ databases">
        <authorList>
            <person name="Townsley L."/>
            <person name="Shank E.A."/>
        </authorList>
    </citation>
    <scope>NUCLEOTIDE SEQUENCE [LARGE SCALE GENOMIC DNA]</scope>
    <source>
        <strain evidence="10 11">CH01</strain>
    </source>
</reference>
<evidence type="ECO:0000313" key="11">
    <source>
        <dbReference type="Proteomes" id="UP000094580"/>
    </source>
</evidence>
<evidence type="ECO:0000256" key="4">
    <source>
        <dbReference type="ARBA" id="ARBA00022729"/>
    </source>
</evidence>
<dbReference type="InterPro" id="IPR038501">
    <property type="entry name" value="Spore_GerAC_C_sf"/>
</dbReference>
<keyword evidence="11" id="KW-1185">Reference proteome</keyword>
<evidence type="ECO:0000313" key="10">
    <source>
        <dbReference type="EMBL" id="ODG92635.1"/>
    </source>
</evidence>
<dbReference type="EMBL" id="MDKC01000006">
    <property type="protein sequence ID" value="ODG92635.1"/>
    <property type="molecule type" value="Genomic_DNA"/>
</dbReference>
<keyword evidence="5" id="KW-0472">Membrane</keyword>
<gene>
    <name evidence="10" type="ORF">BED47_18265</name>
</gene>
<dbReference type="RefSeq" id="WP_069033061.1">
    <property type="nucleotide sequence ID" value="NZ_MDKC01000006.1"/>
</dbReference>
<keyword evidence="4" id="KW-0732">Signal</keyword>
<comment type="caution">
    <text evidence="10">The sequence shown here is derived from an EMBL/GenBank/DDBJ whole genome shotgun (WGS) entry which is preliminary data.</text>
</comment>
<sequence>MKLKLILLIVPILLLAGCWDQKQINQVTFVSALGVDYVNNEYVLYVQVLDFTTIGKSEQGSSGAEGPNIWVGKGKGTTFSLAWNDLYNSIQQGTIFGQISSVVFKESALGKEQIDESLDTFERFIDARLTPWLYTTKEPIDKIFAVQPMLPNSPIMSLLHLPNENYEEHSIISPMKMVEFAGLYNEPSSSIIVPTLGVNEELWKKDAKKMPMMNVNGAFVFQNAKKTQWISKDDLIGLRWTDQNTVMTPLSLNEKNGKLKALLPIEKPNIKIQSKVNKSGVPKFKMSIKAHASVSQLNSKISNRVLQNKAENEIKKEIRKTYLKGLSKDLDVFHLEEELFRNNYKSWKSIKKNNKFPLASNSLGTIKVKITVIDREEKE</sequence>
<dbReference type="Proteomes" id="UP000094580">
    <property type="component" value="Unassembled WGS sequence"/>
</dbReference>
<evidence type="ECO:0000259" key="8">
    <source>
        <dbReference type="Pfam" id="PF05504"/>
    </source>
</evidence>
<dbReference type="InterPro" id="IPR008844">
    <property type="entry name" value="Spore_GerAC-like"/>
</dbReference>
<evidence type="ECO:0000256" key="5">
    <source>
        <dbReference type="ARBA" id="ARBA00023136"/>
    </source>
</evidence>
<keyword evidence="3" id="KW-0309">Germination</keyword>
<accession>A0ABX2ZVD1</accession>
<dbReference type="Gene3D" id="3.30.300.210">
    <property type="entry name" value="Nutrient germinant receptor protein C, domain 3"/>
    <property type="match status" value="1"/>
</dbReference>